<gene>
    <name evidence="4" type="ORF">A1O7_08106</name>
</gene>
<evidence type="ECO:0000256" key="2">
    <source>
        <dbReference type="ARBA" id="ARBA00022737"/>
    </source>
</evidence>
<feature type="region of interest" description="Disordered" evidence="3">
    <location>
        <begin position="1702"/>
        <end position="1730"/>
    </location>
</feature>
<proteinExistence type="predicted"/>
<feature type="region of interest" description="Disordered" evidence="3">
    <location>
        <begin position="1025"/>
        <end position="1048"/>
    </location>
</feature>
<dbReference type="OrthoDB" id="2192888at2759"/>
<dbReference type="Proteomes" id="UP000019473">
    <property type="component" value="Unassembled WGS sequence"/>
</dbReference>
<dbReference type="GO" id="GO:0035591">
    <property type="term" value="F:signaling adaptor activity"/>
    <property type="evidence" value="ECO:0007669"/>
    <property type="project" value="TreeGrafter"/>
</dbReference>
<dbReference type="GO" id="GO:1902412">
    <property type="term" value="P:regulation of mitotic cytokinesis"/>
    <property type="evidence" value="ECO:0007669"/>
    <property type="project" value="TreeGrafter"/>
</dbReference>
<feature type="compositionally biased region" description="Acidic residues" evidence="3">
    <location>
        <begin position="942"/>
        <end position="956"/>
    </location>
</feature>
<feature type="compositionally biased region" description="Basic and acidic residues" evidence="3">
    <location>
        <begin position="345"/>
        <end position="354"/>
    </location>
</feature>
<dbReference type="GeneID" id="19182675"/>
<dbReference type="EMBL" id="AMGW01000006">
    <property type="protein sequence ID" value="EXJ55180.1"/>
    <property type="molecule type" value="Genomic_DNA"/>
</dbReference>
<keyword evidence="1" id="KW-0433">Leucine-rich repeat</keyword>
<dbReference type="GO" id="GO:0031028">
    <property type="term" value="P:septation initiation signaling"/>
    <property type="evidence" value="ECO:0007669"/>
    <property type="project" value="TreeGrafter"/>
</dbReference>
<feature type="compositionally biased region" description="Basic and acidic residues" evidence="3">
    <location>
        <begin position="427"/>
        <end position="437"/>
    </location>
</feature>
<feature type="region of interest" description="Disordered" evidence="3">
    <location>
        <begin position="614"/>
        <end position="672"/>
    </location>
</feature>
<feature type="region of interest" description="Disordered" evidence="3">
    <location>
        <begin position="836"/>
        <end position="909"/>
    </location>
</feature>
<feature type="compositionally biased region" description="Polar residues" evidence="3">
    <location>
        <begin position="413"/>
        <end position="423"/>
    </location>
</feature>
<feature type="region of interest" description="Disordered" evidence="3">
    <location>
        <begin position="159"/>
        <end position="193"/>
    </location>
</feature>
<keyword evidence="2" id="KW-0677">Repeat</keyword>
<feature type="compositionally biased region" description="Polar residues" evidence="3">
    <location>
        <begin position="649"/>
        <end position="660"/>
    </location>
</feature>
<feature type="region of interest" description="Disordered" evidence="3">
    <location>
        <begin position="1"/>
        <end position="126"/>
    </location>
</feature>
<dbReference type="HOGENOM" id="CLU_002093_0_0_1"/>
<feature type="compositionally biased region" description="Polar residues" evidence="3">
    <location>
        <begin position="358"/>
        <end position="375"/>
    </location>
</feature>
<dbReference type="PROSITE" id="PS51450">
    <property type="entry name" value="LRR"/>
    <property type="match status" value="4"/>
</dbReference>
<evidence type="ECO:0000256" key="1">
    <source>
        <dbReference type="ARBA" id="ARBA00022614"/>
    </source>
</evidence>
<dbReference type="InterPro" id="IPR052574">
    <property type="entry name" value="CDIRP"/>
</dbReference>
<evidence type="ECO:0000313" key="5">
    <source>
        <dbReference type="Proteomes" id="UP000019473"/>
    </source>
</evidence>
<feature type="compositionally biased region" description="Basic and acidic residues" evidence="3">
    <location>
        <begin position="758"/>
        <end position="779"/>
    </location>
</feature>
<name>W9VQ84_9EURO</name>
<reference evidence="4 5" key="1">
    <citation type="submission" date="2013-03" db="EMBL/GenBank/DDBJ databases">
        <title>The Genome Sequence of Cladophialophora yegresii CBS 114405.</title>
        <authorList>
            <consortium name="The Broad Institute Genomics Platform"/>
            <person name="Cuomo C."/>
            <person name="de Hoog S."/>
            <person name="Gorbushina A."/>
            <person name="Walker B."/>
            <person name="Young S.K."/>
            <person name="Zeng Q."/>
            <person name="Gargeya S."/>
            <person name="Fitzgerald M."/>
            <person name="Haas B."/>
            <person name="Abouelleil A."/>
            <person name="Allen A.W."/>
            <person name="Alvarado L."/>
            <person name="Arachchi H.M."/>
            <person name="Berlin A.M."/>
            <person name="Chapman S.B."/>
            <person name="Gainer-Dewar J."/>
            <person name="Goldberg J."/>
            <person name="Griggs A."/>
            <person name="Gujja S."/>
            <person name="Hansen M."/>
            <person name="Howarth C."/>
            <person name="Imamovic A."/>
            <person name="Ireland A."/>
            <person name="Larimer J."/>
            <person name="McCowan C."/>
            <person name="Murphy C."/>
            <person name="Pearson M."/>
            <person name="Poon T.W."/>
            <person name="Priest M."/>
            <person name="Roberts A."/>
            <person name="Saif S."/>
            <person name="Shea T."/>
            <person name="Sisk P."/>
            <person name="Sykes S."/>
            <person name="Wortman J."/>
            <person name="Nusbaum C."/>
            <person name="Birren B."/>
        </authorList>
    </citation>
    <scope>NUCLEOTIDE SEQUENCE [LARGE SCALE GENOMIC DNA]</scope>
    <source>
        <strain evidence="4 5">CBS 114405</strain>
    </source>
</reference>
<feature type="region of interest" description="Disordered" evidence="3">
    <location>
        <begin position="345"/>
        <end position="472"/>
    </location>
</feature>
<sequence length="1730" mass="191921">MEPWLDSLSEDWKSEQRSSSPVPSLPSSRIHGSVVLSSSQSRIPHLANNMRQDSTTGSFLRHRSTHGRARQSGRPILRERSASKLNLPATFGSQKTSSLPRRTSSAFSESQNSVQHHSVREKATLAETPEWKKRLAAGEDVNSDGFDLFSPSKLEAVFKQPNSSQLHSDKDADPTEAGFNRKPFNVPSSNPFLEQYSSYRGTTRTRVNLEVLEELNEDEEPEQYGLSAVSSDVVKNGSLRGLVKQRVQSLERTEDPRSGQSSRNISSAEDHRWNTSSGLEELKNEFISPVTESKQNSIRNTVLRNPLDLDVQALQGKLQQACLEDDARPSSSASDSYIDYARKDDTEQPLHDEPLPDLTSQSLPDDLSMGTQVFETNGGFINSRRGGRSNEASFHRKSLSLSQEHSRLDSNTRPDIQINSSPPLHSRHFDESIEDSRISVSAPATPQDTSVVHHTDSHLRPTSSGSPLKLFGNRDTYTNNKLMRILSHFEEPVSSPGQPGPEDLAEGDQEHALRMSQFGQGQLDGFGFEQNVRKPSPIQPTGVKPEDRIFIPIESEHRLTVTAVQEHTVERVELAGAEKDRTTKRRKTLLEEEILPQGYESEAKVSELEETATLAGKKRKDARPGTEGVPADPDVLASRDFLRPKSTRKSSVSRVPSTPNAEPDDVPNSNQAANEDLTEALAAELATFTQGAVEVNNDSRKASLATRDYMEEANKVMQFIRSRGKPKPAATIPEIREPTEMSEINPDSILDLDLDAESTKDDFSRPPSRDHTPKPAVDRRHARHDSRTASYLRKYRDEDDLDALGGTSVFGTLATATNKVQSEVVETFAVEEIQESDPPNMRILNPSETMRKRKYSSSTVGQDPTLNLQSAAHNSGHSSTQHSFPTQSSASGNKGVISSGSVSIPDNIGTMTFDHEKKIWVKKMSGSKPQSRREQQTSTEPDPFEDIPDLSIDEQQELQAKARASKLAGPQENEHATEDEAQNNKNNLPTPPKTSPVTAASVEERDMAVSEAEDNTVEIIRSSLRSKTSEHEANLHNGIPSKPPSQLKDDRRQARVVTIAFSSPVVSGVNYANLSEEDFSELPREEDLPLDDSEIHLEDEDREDITRQRSTTAPMLPHIKLGSVPVLDHEQANNFQPRTISPILEDDEEQLDPRLSLIHVKQSKVVTPAPNRSIAKLQKGANKASSILCLTPLSDFSVHQLDRSKDLDQSYVEERKHPHALRQAHGSLALAVDELVKAITDAAPDELFWDQLRSLDLAPSSVSSVHSLKEYCPVLEELAMPGNPISQLGGLPTSLRVLDIHQSMVNDLSSWGHLQNLQYLDVSSCQLESLEAFSSLVHLRKLKANNNRISNIDGILDLDGLLELELSNNEMTHVDFQGCGLSRLKKLDLSQNQLEDITNLSLLPGLDELDVSHNAIRSFSQTEQMALWKLEIAHNELEVFGLKHMAALRYLDLDCNKIKALHGLSSAYHLEFLSLREQREKSTIVESVLSTPNECRHIRLSSNSVVNGTFILPAAPQNNLRELEIAACGITDLPERFGLFFPNCRYLNANFNAIKDVGPLRKMVHLNTLLLARNRIQKLRRTCLVMSRLPSLKQIDLRDNPLTVGFYSPATGHVHPCEARYRLPAGSDAEDATWMKVLDEITGLKRRTIELLLAEHCKELVHLDGLALQRERLVAHDETWTRLTSKGVLLKRTPGVINEVGSQGGCGGGANDGGFAQQAPRANDEDVFDG</sequence>
<feature type="compositionally biased region" description="Gly residues" evidence="3">
    <location>
        <begin position="1702"/>
        <end position="1712"/>
    </location>
</feature>
<protein>
    <recommendedName>
        <fullName evidence="6">Adenylate cyclase</fullName>
    </recommendedName>
</protein>
<dbReference type="SUPFAM" id="SSF52058">
    <property type="entry name" value="L domain-like"/>
    <property type="match status" value="1"/>
</dbReference>
<evidence type="ECO:0000256" key="3">
    <source>
        <dbReference type="SAM" id="MobiDB-lite"/>
    </source>
</evidence>
<feature type="compositionally biased region" description="Polar residues" evidence="3">
    <location>
        <begin position="49"/>
        <end position="58"/>
    </location>
</feature>
<feature type="compositionally biased region" description="Polar residues" evidence="3">
    <location>
        <begin position="438"/>
        <end position="450"/>
    </location>
</feature>
<accession>W9VQ84</accession>
<feature type="compositionally biased region" description="Polar residues" evidence="3">
    <location>
        <begin position="258"/>
        <end position="267"/>
    </location>
</feature>
<dbReference type="PANTHER" id="PTHR47566">
    <property type="match status" value="1"/>
</dbReference>
<evidence type="ECO:0008006" key="6">
    <source>
        <dbReference type="Google" id="ProtNLM"/>
    </source>
</evidence>
<feature type="compositionally biased region" description="Polar residues" evidence="3">
    <location>
        <begin position="91"/>
        <end position="116"/>
    </location>
</feature>
<dbReference type="InterPro" id="IPR032675">
    <property type="entry name" value="LRR_dom_sf"/>
</dbReference>
<dbReference type="STRING" id="1182544.W9VQ84"/>
<evidence type="ECO:0000313" key="4">
    <source>
        <dbReference type="EMBL" id="EXJ55180.1"/>
    </source>
</evidence>
<comment type="caution">
    <text evidence="4">The sequence shown here is derived from an EMBL/GenBank/DDBJ whole genome shotgun (WGS) entry which is preliminary data.</text>
</comment>
<dbReference type="eggNOG" id="KOG0531">
    <property type="taxonomic scope" value="Eukaryota"/>
</dbReference>
<dbReference type="PANTHER" id="PTHR47566:SF1">
    <property type="entry name" value="PROTEIN NUD1"/>
    <property type="match status" value="1"/>
</dbReference>
<dbReference type="RefSeq" id="XP_007760290.1">
    <property type="nucleotide sequence ID" value="XM_007762100.1"/>
</dbReference>
<dbReference type="VEuPathDB" id="FungiDB:A1O7_08106"/>
<keyword evidence="5" id="KW-1185">Reference proteome</keyword>
<feature type="region of interest" description="Disordered" evidence="3">
    <location>
        <begin position="923"/>
        <end position="1002"/>
    </location>
</feature>
<organism evidence="4 5">
    <name type="scientific">Cladophialophora yegresii CBS 114405</name>
    <dbReference type="NCBI Taxonomy" id="1182544"/>
    <lineage>
        <taxon>Eukaryota</taxon>
        <taxon>Fungi</taxon>
        <taxon>Dikarya</taxon>
        <taxon>Ascomycota</taxon>
        <taxon>Pezizomycotina</taxon>
        <taxon>Eurotiomycetes</taxon>
        <taxon>Chaetothyriomycetidae</taxon>
        <taxon>Chaetothyriales</taxon>
        <taxon>Herpotrichiellaceae</taxon>
        <taxon>Cladophialophora</taxon>
    </lineage>
</organism>
<dbReference type="GO" id="GO:0061499">
    <property type="term" value="C:outer plaque of mitotic spindle pole body"/>
    <property type="evidence" value="ECO:0007669"/>
    <property type="project" value="TreeGrafter"/>
</dbReference>
<dbReference type="SMART" id="SM00369">
    <property type="entry name" value="LRR_TYP"/>
    <property type="match status" value="6"/>
</dbReference>
<dbReference type="SMART" id="SM00365">
    <property type="entry name" value="LRR_SD22"/>
    <property type="match status" value="5"/>
</dbReference>
<dbReference type="InterPro" id="IPR003591">
    <property type="entry name" value="Leu-rich_rpt_typical-subtyp"/>
</dbReference>
<feature type="compositionally biased region" description="Low complexity" evidence="3">
    <location>
        <begin position="18"/>
        <end position="28"/>
    </location>
</feature>
<feature type="region of interest" description="Disordered" evidence="3">
    <location>
        <begin position="758"/>
        <end position="791"/>
    </location>
</feature>
<feature type="compositionally biased region" description="Basic residues" evidence="3">
    <location>
        <begin position="60"/>
        <end position="71"/>
    </location>
</feature>
<feature type="compositionally biased region" description="Polar residues" evidence="3">
    <location>
        <begin position="856"/>
        <end position="904"/>
    </location>
</feature>
<feature type="region of interest" description="Disordered" evidence="3">
    <location>
        <begin position="245"/>
        <end position="276"/>
    </location>
</feature>
<dbReference type="InterPro" id="IPR001611">
    <property type="entry name" value="Leu-rich_rpt"/>
</dbReference>
<dbReference type="Gene3D" id="3.80.10.10">
    <property type="entry name" value="Ribonuclease Inhibitor"/>
    <property type="match status" value="2"/>
</dbReference>